<evidence type="ECO:0000313" key="2">
    <source>
        <dbReference type="Proteomes" id="UP001172457"/>
    </source>
</evidence>
<dbReference type="Proteomes" id="UP001172457">
    <property type="component" value="Chromosome 8"/>
</dbReference>
<protein>
    <submittedName>
        <fullName evidence="1">Uncharacterized protein</fullName>
    </submittedName>
</protein>
<reference evidence="1" key="1">
    <citation type="submission" date="2023-03" db="EMBL/GenBank/DDBJ databases">
        <title>Chromosome-scale reference genome and RAD-based genetic map of yellow starthistle (Centaurea solstitialis) reveal putative structural variation and QTLs associated with invader traits.</title>
        <authorList>
            <person name="Reatini B."/>
            <person name="Cang F.A."/>
            <person name="Jiang Q."/>
            <person name="Mckibben M.T.W."/>
            <person name="Barker M.S."/>
            <person name="Rieseberg L.H."/>
            <person name="Dlugosch K.M."/>
        </authorList>
    </citation>
    <scope>NUCLEOTIDE SEQUENCE</scope>
    <source>
        <strain evidence="1">CAN-66</strain>
        <tissue evidence="1">Leaf</tissue>
    </source>
</reference>
<gene>
    <name evidence="1" type="ORF">OSB04_029673</name>
</gene>
<name>A0AA38S648_9ASTR</name>
<organism evidence="1 2">
    <name type="scientific">Centaurea solstitialis</name>
    <name type="common">yellow star-thistle</name>
    <dbReference type="NCBI Taxonomy" id="347529"/>
    <lineage>
        <taxon>Eukaryota</taxon>
        <taxon>Viridiplantae</taxon>
        <taxon>Streptophyta</taxon>
        <taxon>Embryophyta</taxon>
        <taxon>Tracheophyta</taxon>
        <taxon>Spermatophyta</taxon>
        <taxon>Magnoliopsida</taxon>
        <taxon>eudicotyledons</taxon>
        <taxon>Gunneridae</taxon>
        <taxon>Pentapetalae</taxon>
        <taxon>asterids</taxon>
        <taxon>campanulids</taxon>
        <taxon>Asterales</taxon>
        <taxon>Asteraceae</taxon>
        <taxon>Carduoideae</taxon>
        <taxon>Cardueae</taxon>
        <taxon>Centaureinae</taxon>
        <taxon>Centaurea</taxon>
    </lineage>
</organism>
<dbReference type="EMBL" id="JARYMX010000008">
    <property type="protein sequence ID" value="KAJ9536940.1"/>
    <property type="molecule type" value="Genomic_DNA"/>
</dbReference>
<evidence type="ECO:0000313" key="1">
    <source>
        <dbReference type="EMBL" id="KAJ9536940.1"/>
    </source>
</evidence>
<keyword evidence="2" id="KW-1185">Reference proteome</keyword>
<comment type="caution">
    <text evidence="1">The sequence shown here is derived from an EMBL/GenBank/DDBJ whole genome shotgun (WGS) entry which is preliminary data.</text>
</comment>
<accession>A0AA38S648</accession>
<proteinExistence type="predicted"/>
<sequence length="128" mass="14521">MIVEYLKKHSSKSYIANRPFPQYERLKTIFGRGRATGSLAESAADAMESINLESKVGVDTDEFTELCLLLQMVLLHLIFHKKEKHYQIKEREKQYRGNGYVGTLGLETLPEELAKIGFDDRQSLAIGG</sequence>
<dbReference type="AlphaFoldDB" id="A0AA38S648"/>